<dbReference type="InterPro" id="IPR005135">
    <property type="entry name" value="Endo/exonuclease/phosphatase"/>
</dbReference>
<sequence>MSTSAPTPDMPCMGNSCAVENALDLPDEIMINGRKIWLNHAASLFCEKCGKIGHNEKGHDAIVWRKAERLEKGRIKREKREEERKMSRAAREELKQKLVYEEQDNLSSSSYIEVNGGQGFSKADNLKKSAASVEQVAPEDHAAPVEHIAPVGCVTPAEHVEPVEHVAPVKHVAPVEQAAPIEHAAPVEHVVLVEHVAPVERETPVEQETLVEHAAPEEHTNNAGRFRGTCNTCKARITCSTCGIWHTCNTCRARCTCSAWNTEDTCNICNTCYIGGTCSTCRARSIPYAYAAGSTSGTCKSRNTSSPCNFDDTCSTCGAKNTCSTCNAGGSCATRHSCSTCSSWNAYIQEGKRSYPWADGDEHRRKRICVSRVLTVGHVNVYGVNQKGEQLREFIEEHNLDILGIYETYLKEKDKAPYVPGYNWYHSPAIGHSAGVAFIYRNNLELKRLLIIHDSRIIGLMIGDFVIIEAYCPVENAIEEELEDFYEKLNIQIGEIRAAEQRTLVLGDFNAHVAGWYSGTTNQNGKRLIKFCKEWQLKLMSLDKPTHTHSSGNVFCLDYCATDWDSADTITDFDTCPGNPIKSDHLPLIVKILAPVVRKKTPDRKRIRTDRLQSRVYLNVYQKALHREIGCLMAEEHNSESLYNALVNGLLTVGGRVLGKTTRLERPGLGRGSLIALRTARRHKWKAFKAINAGNRPKYLEEMKKHRAMMKEFKHQLKQDKQSSRMKREIEWAVIGAKDEWELVRRIKRARRAGPVKFTSGEEGKILDWWKYQYQDSGWDQPGHNGDPLVPTKEEVSDAIKQLGNRKAVGPDNLPAELIKGGGELVETLCINWYSRYGRKENSPRKWTQH</sequence>
<dbReference type="InterPro" id="IPR036691">
    <property type="entry name" value="Endo/exonu/phosph_ase_sf"/>
</dbReference>
<feature type="domain" description="Endonuclease/exonuclease/phosphatase" evidence="2">
    <location>
        <begin position="466"/>
        <end position="588"/>
    </location>
</feature>
<proteinExistence type="predicted"/>
<evidence type="ECO:0000313" key="3">
    <source>
        <dbReference type="EMBL" id="CAG9327871.1"/>
    </source>
</evidence>
<gene>
    <name evidence="3" type="ORF">BSTOLATCC_MIC44643</name>
</gene>
<dbReference type="EMBL" id="CAJZBQ010000044">
    <property type="protein sequence ID" value="CAG9327871.1"/>
    <property type="molecule type" value="Genomic_DNA"/>
</dbReference>
<keyword evidence="1" id="KW-0175">Coiled coil</keyword>
<comment type="caution">
    <text evidence="3">The sequence shown here is derived from an EMBL/GenBank/DDBJ whole genome shotgun (WGS) entry which is preliminary data.</text>
</comment>
<name>A0AAU9JQM9_9CILI</name>
<feature type="coiled-coil region" evidence="1">
    <location>
        <begin position="65"/>
        <end position="97"/>
    </location>
</feature>
<protein>
    <recommendedName>
        <fullName evidence="2">Endonuclease/exonuclease/phosphatase domain-containing protein</fullName>
    </recommendedName>
</protein>
<dbReference type="Gene3D" id="3.60.10.10">
    <property type="entry name" value="Endonuclease/exonuclease/phosphatase"/>
    <property type="match status" value="1"/>
</dbReference>
<dbReference type="Pfam" id="PF14529">
    <property type="entry name" value="Exo_endo_phos_2"/>
    <property type="match status" value="1"/>
</dbReference>
<reference evidence="3" key="1">
    <citation type="submission" date="2021-09" db="EMBL/GenBank/DDBJ databases">
        <authorList>
            <consortium name="AG Swart"/>
            <person name="Singh M."/>
            <person name="Singh A."/>
            <person name="Seah K."/>
            <person name="Emmerich C."/>
        </authorList>
    </citation>
    <scope>NUCLEOTIDE SEQUENCE</scope>
    <source>
        <strain evidence="3">ATCC30299</strain>
    </source>
</reference>
<keyword evidence="4" id="KW-1185">Reference proteome</keyword>
<accession>A0AAU9JQM9</accession>
<organism evidence="3 4">
    <name type="scientific">Blepharisma stoltei</name>
    <dbReference type="NCBI Taxonomy" id="1481888"/>
    <lineage>
        <taxon>Eukaryota</taxon>
        <taxon>Sar</taxon>
        <taxon>Alveolata</taxon>
        <taxon>Ciliophora</taxon>
        <taxon>Postciliodesmatophora</taxon>
        <taxon>Heterotrichea</taxon>
        <taxon>Heterotrichida</taxon>
        <taxon>Blepharismidae</taxon>
        <taxon>Blepharisma</taxon>
    </lineage>
</organism>
<dbReference type="GO" id="GO:0003824">
    <property type="term" value="F:catalytic activity"/>
    <property type="evidence" value="ECO:0007669"/>
    <property type="project" value="InterPro"/>
</dbReference>
<dbReference type="AlphaFoldDB" id="A0AAU9JQM9"/>
<evidence type="ECO:0000313" key="4">
    <source>
        <dbReference type="Proteomes" id="UP001162131"/>
    </source>
</evidence>
<dbReference type="SUPFAM" id="SSF56219">
    <property type="entry name" value="DNase I-like"/>
    <property type="match status" value="1"/>
</dbReference>
<evidence type="ECO:0000256" key="1">
    <source>
        <dbReference type="SAM" id="Coils"/>
    </source>
</evidence>
<evidence type="ECO:0000259" key="2">
    <source>
        <dbReference type="Pfam" id="PF14529"/>
    </source>
</evidence>
<dbReference type="Proteomes" id="UP001162131">
    <property type="component" value="Unassembled WGS sequence"/>
</dbReference>